<gene>
    <name evidence="4" type="ORF">GCM10023196_051190</name>
</gene>
<keyword evidence="5" id="KW-1185">Reference proteome</keyword>
<accession>A0ABP8UF15</accession>
<keyword evidence="1" id="KW-0732">Signal</keyword>
<evidence type="ECO:0000259" key="3">
    <source>
        <dbReference type="SMART" id="SM00062"/>
    </source>
</evidence>
<dbReference type="Pfam" id="PF00497">
    <property type="entry name" value="SBP_bac_3"/>
    <property type="match status" value="1"/>
</dbReference>
<evidence type="ECO:0000256" key="1">
    <source>
        <dbReference type="ARBA" id="ARBA00022729"/>
    </source>
</evidence>
<dbReference type="SUPFAM" id="SSF53850">
    <property type="entry name" value="Periplasmic binding protein-like II"/>
    <property type="match status" value="1"/>
</dbReference>
<name>A0ABP8UF15_9ACTN</name>
<dbReference type="PANTHER" id="PTHR35936">
    <property type="entry name" value="MEMBRANE-BOUND LYTIC MUREIN TRANSGLYCOSYLASE F"/>
    <property type="match status" value="1"/>
</dbReference>
<dbReference type="Gene3D" id="3.40.190.10">
    <property type="entry name" value="Periplasmic binding protein-like II"/>
    <property type="match status" value="2"/>
</dbReference>
<protein>
    <submittedName>
        <fullName evidence="4">ABC transporter substrate-binding protein</fullName>
    </submittedName>
</protein>
<feature type="region of interest" description="Disordered" evidence="2">
    <location>
        <begin position="1"/>
        <end position="21"/>
    </location>
</feature>
<dbReference type="Proteomes" id="UP001501442">
    <property type="component" value="Unassembled WGS sequence"/>
</dbReference>
<evidence type="ECO:0000256" key="2">
    <source>
        <dbReference type="SAM" id="MobiDB-lite"/>
    </source>
</evidence>
<proteinExistence type="predicted"/>
<evidence type="ECO:0000313" key="5">
    <source>
        <dbReference type="Proteomes" id="UP001501442"/>
    </source>
</evidence>
<feature type="domain" description="Solute-binding protein family 3/N-terminal" evidence="3">
    <location>
        <begin position="92"/>
        <end position="319"/>
    </location>
</feature>
<dbReference type="CDD" id="cd01004">
    <property type="entry name" value="PBP2_MidA_like"/>
    <property type="match status" value="1"/>
</dbReference>
<dbReference type="PANTHER" id="PTHR35936:SF17">
    <property type="entry name" value="ARGININE-BINDING EXTRACELLULAR PROTEIN ARTP"/>
    <property type="match status" value="1"/>
</dbReference>
<dbReference type="RefSeq" id="WP_345433530.1">
    <property type="nucleotide sequence ID" value="NZ_BAABHK010000007.1"/>
</dbReference>
<evidence type="ECO:0000313" key="4">
    <source>
        <dbReference type="EMBL" id="GAA4629524.1"/>
    </source>
</evidence>
<dbReference type="InterPro" id="IPR001638">
    <property type="entry name" value="Solute-binding_3/MltF_N"/>
</dbReference>
<dbReference type="SMART" id="SM00062">
    <property type="entry name" value="PBPb"/>
    <property type="match status" value="1"/>
</dbReference>
<comment type="caution">
    <text evidence="4">The sequence shown here is derived from an EMBL/GenBank/DDBJ whole genome shotgun (WGS) entry which is preliminary data.</text>
</comment>
<reference evidence="5" key="1">
    <citation type="journal article" date="2019" name="Int. J. Syst. Evol. Microbiol.">
        <title>The Global Catalogue of Microorganisms (GCM) 10K type strain sequencing project: providing services to taxonomists for standard genome sequencing and annotation.</title>
        <authorList>
            <consortium name="The Broad Institute Genomics Platform"/>
            <consortium name="The Broad Institute Genome Sequencing Center for Infectious Disease"/>
            <person name="Wu L."/>
            <person name="Ma J."/>
        </authorList>
    </citation>
    <scope>NUCLEOTIDE SEQUENCE [LARGE SCALE GENOMIC DNA]</scope>
    <source>
        <strain evidence="5">JCM 17939</strain>
    </source>
</reference>
<sequence length="332" mass="34172">MTHSHGGTDSPGRLDTSGGADGRMRRLRWASVALAALAVTATACSSGQPGTTKGGEAKAAADTTGKFDAFAGVTKDDAAAAKLPARIKSAGKLVVVMNVSSPPTKFYATDNKTIIGLNPDLARALGRVLGVQTQIQDVQLDGIIPGLSAKHFDFAISSMSATPERLKALDMVRYGAWGTSLAVAKGNPAKLTVDGLCGHKIAVQQGSIQEAVRLPGLSKACQTGGKPAVQPVVLPSQTDALMQLGSGRVDGVLADTPVLAYAAVQTPDKFQLVSEMNRSPVAIGLPKGSDLTPALQAGLGALMKSGTYQAIFDKWGLKNAVTDKPDLEKTAS</sequence>
<dbReference type="EMBL" id="BAABHK010000007">
    <property type="protein sequence ID" value="GAA4629524.1"/>
    <property type="molecule type" value="Genomic_DNA"/>
</dbReference>
<organism evidence="4 5">
    <name type="scientific">Actinoallomurus vinaceus</name>
    <dbReference type="NCBI Taxonomy" id="1080074"/>
    <lineage>
        <taxon>Bacteria</taxon>
        <taxon>Bacillati</taxon>
        <taxon>Actinomycetota</taxon>
        <taxon>Actinomycetes</taxon>
        <taxon>Streptosporangiales</taxon>
        <taxon>Thermomonosporaceae</taxon>
        <taxon>Actinoallomurus</taxon>
    </lineage>
</organism>